<dbReference type="PANTHER" id="PTHR16026">
    <property type="entry name" value="CARTILAGE ACIDIC PROTEIN 1"/>
    <property type="match status" value="1"/>
</dbReference>
<dbReference type="Proteomes" id="UP000231516">
    <property type="component" value="Unassembled WGS sequence"/>
</dbReference>
<sequence>MKPIFALVSLIIASPTFAQSEFLGDVPHFVEQSEIAGINHQYRGPFEYFVGGGAASFDCNNDRMNDLFIAGGEMPAKLFRNTSKAGQDITFSEQPISVTGEISKVTGAYPINFDNDEHMDLMVLRVGQNQILRGLGNCTFAKANDHFLFYGGDAWTTGFSAIWERDATNPTLAFANYIDRDAPGSPWGTCEDNVLARPNADGNYDQNQPLSPSFCSLSIMFTDWNNRGNFDLRVTNDRQYHRGGYEQLWNLNSGGRPEQFDARDGWQKLIIWGMGIAQTDLNADGRPEYALSSMGDTMLQTLDEDAEDDRPIYRDMAYERAATAHRPYQGDDLKPSTGWHTEFADFNNDTRPDLYIAKGNVERMPDFAEIDPDNLLMGLPNGKFSEQGGAAGIALPRRGRGAIVEDFNADGMLDLLVVNREEPVSLFRNLGRKTDWGYTPFGNFLAVELRNNDVNRNAVGAKISVKTGNLTQTHTVQIGGGHASGRLGFIHFGLGVAERAQVRIKWPDGDWSQPYRVFANNFVVLDRDDPDAKYWYPAR</sequence>
<evidence type="ECO:0000256" key="1">
    <source>
        <dbReference type="SAM" id="SignalP"/>
    </source>
</evidence>
<dbReference type="EMBL" id="MDGM01000001">
    <property type="protein sequence ID" value="PIB26789.1"/>
    <property type="molecule type" value="Genomic_DNA"/>
</dbReference>
<organism evidence="3 4">
    <name type="scientific">Paramylibacter kogurei</name>
    <dbReference type="NCBI Taxonomy" id="1889778"/>
    <lineage>
        <taxon>Bacteria</taxon>
        <taxon>Pseudomonadati</taxon>
        <taxon>Pseudomonadota</taxon>
        <taxon>Alphaproteobacteria</taxon>
        <taxon>Rhodobacterales</taxon>
        <taxon>Paracoccaceae</taxon>
        <taxon>Paramylibacter</taxon>
    </lineage>
</organism>
<dbReference type="InterPro" id="IPR027039">
    <property type="entry name" value="Crtac1"/>
</dbReference>
<dbReference type="OrthoDB" id="1488578at2"/>
<dbReference type="Gene3D" id="2.130.10.130">
    <property type="entry name" value="Integrin alpha, N-terminal"/>
    <property type="match status" value="1"/>
</dbReference>
<dbReference type="InterPro" id="IPR011519">
    <property type="entry name" value="UnbV_ASPIC"/>
</dbReference>
<dbReference type="PANTHER" id="PTHR16026:SF0">
    <property type="entry name" value="CARTILAGE ACIDIC PROTEIN 1"/>
    <property type="match status" value="1"/>
</dbReference>
<dbReference type="Pfam" id="PF07593">
    <property type="entry name" value="UnbV_ASPIC"/>
    <property type="match status" value="1"/>
</dbReference>
<dbReference type="InterPro" id="IPR028994">
    <property type="entry name" value="Integrin_alpha_N"/>
</dbReference>
<gene>
    <name evidence="3" type="ORF">BFP76_10325</name>
</gene>
<feature type="chain" id="PRO_5013781137" description="ASPIC/UnbV domain-containing protein" evidence="1">
    <location>
        <begin position="19"/>
        <end position="539"/>
    </location>
</feature>
<feature type="domain" description="ASPIC/UnbV" evidence="2">
    <location>
        <begin position="458"/>
        <end position="512"/>
    </location>
</feature>
<protein>
    <recommendedName>
        <fullName evidence="2">ASPIC/UnbV domain-containing protein</fullName>
    </recommendedName>
</protein>
<evidence type="ECO:0000313" key="4">
    <source>
        <dbReference type="Proteomes" id="UP000231516"/>
    </source>
</evidence>
<name>A0A2G5KC90_9RHOB</name>
<dbReference type="SUPFAM" id="SSF69318">
    <property type="entry name" value="Integrin alpha N-terminal domain"/>
    <property type="match status" value="1"/>
</dbReference>
<feature type="signal peptide" evidence="1">
    <location>
        <begin position="1"/>
        <end position="18"/>
    </location>
</feature>
<keyword evidence="1" id="KW-0732">Signal</keyword>
<proteinExistence type="predicted"/>
<evidence type="ECO:0000259" key="2">
    <source>
        <dbReference type="Pfam" id="PF07593"/>
    </source>
</evidence>
<dbReference type="RefSeq" id="WP_099591130.1">
    <property type="nucleotide sequence ID" value="NZ_MDGM01000001.1"/>
</dbReference>
<dbReference type="AlphaFoldDB" id="A0A2G5KC90"/>
<evidence type="ECO:0000313" key="3">
    <source>
        <dbReference type="EMBL" id="PIB26789.1"/>
    </source>
</evidence>
<accession>A0A2G5KC90</accession>
<reference evidence="3 4" key="1">
    <citation type="submission" date="2016-08" db="EMBL/GenBank/DDBJ databases">
        <title>Draft genome of Amylibacter sp. strain 4G11.</title>
        <authorList>
            <person name="Wong S.-K."/>
            <person name="Hamasaki K."/>
            <person name="Yoshizawa S."/>
        </authorList>
    </citation>
    <scope>NUCLEOTIDE SEQUENCE [LARGE SCALE GENOMIC DNA]</scope>
    <source>
        <strain evidence="3 4">4G11</strain>
    </source>
</reference>
<keyword evidence="4" id="KW-1185">Reference proteome</keyword>
<comment type="caution">
    <text evidence="3">The sequence shown here is derived from an EMBL/GenBank/DDBJ whole genome shotgun (WGS) entry which is preliminary data.</text>
</comment>